<feature type="transmembrane region" description="Helical" evidence="7">
    <location>
        <begin position="52"/>
        <end position="75"/>
    </location>
</feature>
<keyword evidence="5 7" id="KW-0472">Membrane</keyword>
<dbReference type="AlphaFoldDB" id="A0A1H9RX01"/>
<accession>A0A1H9RX01</accession>
<evidence type="ECO:0000313" key="8">
    <source>
        <dbReference type="EMBL" id="SER77164.1"/>
    </source>
</evidence>
<dbReference type="GO" id="GO:0046872">
    <property type="term" value="F:metal ion binding"/>
    <property type="evidence" value="ECO:0007669"/>
    <property type="project" value="UniProtKB-KW"/>
</dbReference>
<evidence type="ECO:0000256" key="5">
    <source>
        <dbReference type="ARBA" id="ARBA00023136"/>
    </source>
</evidence>
<keyword evidence="9" id="KW-1185">Reference proteome</keyword>
<dbReference type="GO" id="GO:0016020">
    <property type="term" value="C:membrane"/>
    <property type="evidence" value="ECO:0007669"/>
    <property type="project" value="InterPro"/>
</dbReference>
<feature type="transmembrane region" description="Helical" evidence="7">
    <location>
        <begin position="111"/>
        <end position="128"/>
    </location>
</feature>
<dbReference type="Proteomes" id="UP000198948">
    <property type="component" value="Unassembled WGS sequence"/>
</dbReference>
<keyword evidence="6" id="KW-0862">Zinc</keyword>
<keyword evidence="4 7" id="KW-1133">Transmembrane helix</keyword>
<feature type="transmembrane region" description="Helical" evidence="7">
    <location>
        <begin position="87"/>
        <end position="105"/>
    </location>
</feature>
<evidence type="ECO:0000256" key="1">
    <source>
        <dbReference type="ARBA" id="ARBA00004127"/>
    </source>
</evidence>
<dbReference type="InterPro" id="IPR004254">
    <property type="entry name" value="AdipoR/HlyIII-related"/>
</dbReference>
<gene>
    <name evidence="8" type="ORF">SAMN04488559_105148</name>
</gene>
<comment type="subcellular location">
    <subcellularLocation>
        <location evidence="1">Endomembrane system</location>
        <topology evidence="1">Multi-pass membrane protein</topology>
    </subcellularLocation>
</comment>
<evidence type="ECO:0000256" key="2">
    <source>
        <dbReference type="ARBA" id="ARBA00008488"/>
    </source>
</evidence>
<evidence type="ECO:0000256" key="7">
    <source>
        <dbReference type="SAM" id="Phobius"/>
    </source>
</evidence>
<dbReference type="EMBL" id="FOHA01000005">
    <property type="protein sequence ID" value="SER77164.1"/>
    <property type="molecule type" value="Genomic_DNA"/>
</dbReference>
<evidence type="ECO:0000256" key="6">
    <source>
        <dbReference type="PIRSR" id="PIRSR604254-1"/>
    </source>
</evidence>
<keyword evidence="3 7" id="KW-0812">Transmembrane</keyword>
<dbReference type="GO" id="GO:0012505">
    <property type="term" value="C:endomembrane system"/>
    <property type="evidence" value="ECO:0007669"/>
    <property type="project" value="UniProtKB-SubCell"/>
</dbReference>
<evidence type="ECO:0000256" key="3">
    <source>
        <dbReference type="ARBA" id="ARBA00022692"/>
    </source>
</evidence>
<dbReference type="GO" id="GO:0140911">
    <property type="term" value="F:pore-forming activity"/>
    <property type="evidence" value="ECO:0007669"/>
    <property type="project" value="InterPro"/>
</dbReference>
<proteinExistence type="inferred from homology"/>
<protein>
    <submittedName>
        <fullName evidence="8">Hemolysin III</fullName>
    </submittedName>
</protein>
<feature type="transmembrane region" description="Helical" evidence="7">
    <location>
        <begin position="12"/>
        <end position="40"/>
    </location>
</feature>
<dbReference type="OrthoDB" id="9813689at2"/>
<organism evidence="8 9">
    <name type="scientific">Isobaculum melis</name>
    <dbReference type="NCBI Taxonomy" id="142588"/>
    <lineage>
        <taxon>Bacteria</taxon>
        <taxon>Bacillati</taxon>
        <taxon>Bacillota</taxon>
        <taxon>Bacilli</taxon>
        <taxon>Lactobacillales</taxon>
        <taxon>Carnobacteriaceae</taxon>
        <taxon>Isobaculum</taxon>
    </lineage>
</organism>
<feature type="transmembrane region" description="Helical" evidence="7">
    <location>
        <begin position="164"/>
        <end position="183"/>
    </location>
</feature>
<dbReference type="NCBIfam" id="TIGR01065">
    <property type="entry name" value="hlyIII"/>
    <property type="match status" value="1"/>
</dbReference>
<dbReference type="STRING" id="142588.SAMN04488559_105148"/>
<dbReference type="PANTHER" id="PTHR20855">
    <property type="entry name" value="ADIPOR/PROGESTIN RECEPTOR-RELATED"/>
    <property type="match status" value="1"/>
</dbReference>
<dbReference type="RefSeq" id="WP_092651304.1">
    <property type="nucleotide sequence ID" value="NZ_FOHA01000005.1"/>
</dbReference>
<sequence>MQPVKATRKYEILNEVLNAVTHGIGVVLSIAGLVVLLISASKTGDSLRFVSYTIYGSSIILLHLCSTLFHSLIFTKAKKVFQIFDHSSIYILIAGSYTPLCLVTIGGRLGWILFLTVWAIAILGIIYKSLWIDKFKKASTVLYVAMGWICMVAIKQLWGGLGLTGFMLLLSGGLAYTVGAIFYSMRDVKYMHVVWHLFVLLGTALIYFSILLYA</sequence>
<feature type="binding site" evidence="6">
    <location>
        <position position="196"/>
    </location>
    <ligand>
        <name>Zn(2+)</name>
        <dbReference type="ChEBI" id="CHEBI:29105"/>
    </ligand>
</feature>
<feature type="transmembrane region" description="Helical" evidence="7">
    <location>
        <begin position="195"/>
        <end position="213"/>
    </location>
</feature>
<dbReference type="PANTHER" id="PTHR20855:SF129">
    <property type="entry name" value="HEMOLYSIN-3 HOMOLOG"/>
    <property type="match status" value="1"/>
</dbReference>
<reference evidence="8 9" key="1">
    <citation type="submission" date="2016-10" db="EMBL/GenBank/DDBJ databases">
        <authorList>
            <person name="de Groot N.N."/>
        </authorList>
    </citation>
    <scope>NUCLEOTIDE SEQUENCE [LARGE SCALE GENOMIC DNA]</scope>
    <source>
        <strain evidence="8 9">DSM 13760</strain>
    </source>
</reference>
<dbReference type="Pfam" id="PF03006">
    <property type="entry name" value="HlyIII"/>
    <property type="match status" value="1"/>
</dbReference>
<dbReference type="InterPro" id="IPR005744">
    <property type="entry name" value="Hy-lIII"/>
</dbReference>
<comment type="similarity">
    <text evidence="2">Belongs to the UPF0073 (Hly-III) family.</text>
</comment>
<name>A0A1H9RX01_9LACT</name>
<evidence type="ECO:0000256" key="4">
    <source>
        <dbReference type="ARBA" id="ARBA00022989"/>
    </source>
</evidence>
<feature type="transmembrane region" description="Helical" evidence="7">
    <location>
        <begin position="140"/>
        <end position="158"/>
    </location>
</feature>
<evidence type="ECO:0000313" key="9">
    <source>
        <dbReference type="Proteomes" id="UP000198948"/>
    </source>
</evidence>
<feature type="binding site" evidence="6">
    <location>
        <position position="192"/>
    </location>
    <ligand>
        <name>Zn(2+)</name>
        <dbReference type="ChEBI" id="CHEBI:29105"/>
    </ligand>
</feature>
<feature type="binding site" evidence="6">
    <location>
        <position position="70"/>
    </location>
    <ligand>
        <name>Zn(2+)</name>
        <dbReference type="ChEBI" id="CHEBI:29105"/>
    </ligand>
</feature>
<keyword evidence="6" id="KW-0479">Metal-binding</keyword>